<name>A0A9W9FXS3_9EURO</name>
<evidence type="ECO:0000313" key="2">
    <source>
        <dbReference type="EMBL" id="KAJ5107512.1"/>
    </source>
</evidence>
<evidence type="ECO:0000313" key="3">
    <source>
        <dbReference type="Proteomes" id="UP001149165"/>
    </source>
</evidence>
<dbReference type="PANTHER" id="PTHR34861">
    <property type="match status" value="1"/>
</dbReference>
<protein>
    <submittedName>
        <fullName evidence="2">Cyclase-domain-containing protein</fullName>
    </submittedName>
</protein>
<keyword evidence="3" id="KW-1185">Reference proteome</keyword>
<dbReference type="SUPFAM" id="SSF102198">
    <property type="entry name" value="Putative cyclase"/>
    <property type="match status" value="1"/>
</dbReference>
<dbReference type="InterPro" id="IPR007325">
    <property type="entry name" value="KFase/CYL"/>
</dbReference>
<reference evidence="2" key="1">
    <citation type="submission" date="2022-11" db="EMBL/GenBank/DDBJ databases">
        <authorList>
            <person name="Petersen C."/>
        </authorList>
    </citation>
    <scope>NUCLEOTIDE SEQUENCE</scope>
    <source>
        <strain evidence="2">IBT 30069</strain>
    </source>
</reference>
<dbReference type="Proteomes" id="UP001149165">
    <property type="component" value="Unassembled WGS sequence"/>
</dbReference>
<dbReference type="InterPro" id="IPR037175">
    <property type="entry name" value="KFase_sf"/>
</dbReference>
<sequence length="267" mass="30066">MNLLTQAYSLPLDFFNPPLLGRVGFEKKIIDESPLIVNDDVISFNTQGSSQWDSFRHFAYQKDQKFYNGTTQSEIHAEPNTSVNGLQSWTQRGLAGRGVLIDYYSYACRNSLDVRPFSPHAISLDDLLNVAKEQGIEFRQGDVLFLRTGYVQAYKALDKVGREKVANLREWCGLAQSRETTEWLWERQFAAVASDSPGFEVRPPIDQTWHLHPILLAGWGTPLGELFELDALADLCAKHGRWSFFFTSAPLNYTGAVASPPNVTAIM</sequence>
<accession>A0A9W9FXS3</accession>
<proteinExistence type="inferred from homology"/>
<dbReference type="AlphaFoldDB" id="A0A9W9FXS3"/>
<dbReference type="OrthoDB" id="5396at2759"/>
<comment type="similarity">
    <text evidence="1">Belongs to the Cyclase 1 superfamily.</text>
</comment>
<gene>
    <name evidence="2" type="ORF">N7456_004187</name>
</gene>
<reference evidence="2" key="2">
    <citation type="journal article" date="2023" name="IMA Fungus">
        <title>Comparative genomic study of the Penicillium genus elucidates a diverse pangenome and 15 lateral gene transfer events.</title>
        <authorList>
            <person name="Petersen C."/>
            <person name="Sorensen T."/>
            <person name="Nielsen M.R."/>
            <person name="Sondergaard T.E."/>
            <person name="Sorensen J.L."/>
            <person name="Fitzpatrick D.A."/>
            <person name="Frisvad J.C."/>
            <person name="Nielsen K.L."/>
        </authorList>
    </citation>
    <scope>NUCLEOTIDE SEQUENCE</scope>
    <source>
        <strain evidence="2">IBT 30069</strain>
    </source>
</reference>
<dbReference type="GO" id="GO:0004061">
    <property type="term" value="F:arylformamidase activity"/>
    <property type="evidence" value="ECO:0007669"/>
    <property type="project" value="InterPro"/>
</dbReference>
<dbReference type="GO" id="GO:0019441">
    <property type="term" value="P:L-tryptophan catabolic process to kynurenine"/>
    <property type="evidence" value="ECO:0007669"/>
    <property type="project" value="InterPro"/>
</dbReference>
<comment type="caution">
    <text evidence="2">The sequence shown here is derived from an EMBL/GenBank/DDBJ whole genome shotgun (WGS) entry which is preliminary data.</text>
</comment>
<dbReference type="Pfam" id="PF04199">
    <property type="entry name" value="Cyclase"/>
    <property type="match status" value="1"/>
</dbReference>
<dbReference type="Gene3D" id="3.50.30.50">
    <property type="entry name" value="Putative cyclase"/>
    <property type="match status" value="1"/>
</dbReference>
<organism evidence="2 3">
    <name type="scientific">Penicillium angulare</name>
    <dbReference type="NCBI Taxonomy" id="116970"/>
    <lineage>
        <taxon>Eukaryota</taxon>
        <taxon>Fungi</taxon>
        <taxon>Dikarya</taxon>
        <taxon>Ascomycota</taxon>
        <taxon>Pezizomycotina</taxon>
        <taxon>Eurotiomycetes</taxon>
        <taxon>Eurotiomycetidae</taxon>
        <taxon>Eurotiales</taxon>
        <taxon>Aspergillaceae</taxon>
        <taxon>Penicillium</taxon>
    </lineage>
</organism>
<dbReference type="EMBL" id="JAPQKH010000003">
    <property type="protein sequence ID" value="KAJ5107512.1"/>
    <property type="molecule type" value="Genomic_DNA"/>
</dbReference>
<evidence type="ECO:0000256" key="1">
    <source>
        <dbReference type="ARBA" id="ARBA00007865"/>
    </source>
</evidence>
<dbReference type="PANTHER" id="PTHR34861:SF11">
    <property type="entry name" value="CYCLASE"/>
    <property type="match status" value="1"/>
</dbReference>